<dbReference type="PANTHER" id="PTHR13547:SF1">
    <property type="entry name" value="MITOCHONDRIAL RIBONUCLEASE P CATALYTIC SUBUNIT"/>
    <property type="match status" value="1"/>
</dbReference>
<evidence type="ECO:0000256" key="8">
    <source>
        <dbReference type="ARBA" id="ARBA00022723"/>
    </source>
</evidence>
<dbReference type="InterPro" id="IPR033443">
    <property type="entry name" value="PROP1-like_PPR_dom"/>
</dbReference>
<evidence type="ECO:0000256" key="9">
    <source>
        <dbReference type="ARBA" id="ARBA00022737"/>
    </source>
</evidence>
<dbReference type="InterPro" id="IPR031595">
    <property type="entry name" value="PRORP_C"/>
</dbReference>
<dbReference type="Pfam" id="PF16953">
    <property type="entry name" value="PRORP"/>
    <property type="match status" value="1"/>
</dbReference>
<dbReference type="GO" id="GO:0046872">
    <property type="term" value="F:metal ion binding"/>
    <property type="evidence" value="ECO:0007669"/>
    <property type="project" value="UniProtKB-KW"/>
</dbReference>
<name>A0AAD3HJL3_9CHLO</name>
<feature type="compositionally biased region" description="Basic and acidic residues" evidence="15">
    <location>
        <begin position="410"/>
        <end position="424"/>
    </location>
</feature>
<keyword evidence="14" id="KW-0496">Mitochondrion</keyword>
<evidence type="ECO:0000256" key="3">
    <source>
        <dbReference type="ARBA" id="ARBA00004173"/>
    </source>
</evidence>
<evidence type="ECO:0000259" key="17">
    <source>
        <dbReference type="Pfam" id="PF17177"/>
    </source>
</evidence>
<dbReference type="GO" id="GO:0001682">
    <property type="term" value="P:tRNA 5'-leader removal"/>
    <property type="evidence" value="ECO:0007669"/>
    <property type="project" value="TreeGrafter"/>
</dbReference>
<feature type="non-terminal residue" evidence="18">
    <location>
        <position position="1"/>
    </location>
</feature>
<feature type="compositionally biased region" description="Low complexity" evidence="15">
    <location>
        <begin position="398"/>
        <end position="409"/>
    </location>
</feature>
<evidence type="ECO:0000313" key="19">
    <source>
        <dbReference type="Proteomes" id="UP001054857"/>
    </source>
</evidence>
<dbReference type="AlphaFoldDB" id="A0AAD3HJL3"/>
<comment type="similarity">
    <text evidence="4">Belongs to the PPR family. P subfamily.</text>
</comment>
<keyword evidence="10" id="KW-0378">Hydrolase</keyword>
<dbReference type="GO" id="GO:0004526">
    <property type="term" value="F:ribonuclease P activity"/>
    <property type="evidence" value="ECO:0007669"/>
    <property type="project" value="UniProtKB-EC"/>
</dbReference>
<keyword evidence="7" id="KW-0540">Nuclease</keyword>
<dbReference type="InterPro" id="IPR011990">
    <property type="entry name" value="TPR-like_helical_dom_sf"/>
</dbReference>
<organism evidence="18 19">
    <name type="scientific">Astrephomene gubernaculifera</name>
    <dbReference type="NCBI Taxonomy" id="47775"/>
    <lineage>
        <taxon>Eukaryota</taxon>
        <taxon>Viridiplantae</taxon>
        <taxon>Chlorophyta</taxon>
        <taxon>core chlorophytes</taxon>
        <taxon>Chlorophyceae</taxon>
        <taxon>CS clade</taxon>
        <taxon>Chlamydomonadales</taxon>
        <taxon>Astrephomenaceae</taxon>
        <taxon>Astrephomene</taxon>
    </lineage>
</organism>
<feature type="region of interest" description="Disordered" evidence="15">
    <location>
        <begin position="71"/>
        <end position="120"/>
    </location>
</feature>
<reference evidence="18 19" key="1">
    <citation type="journal article" date="2021" name="Sci. Rep.">
        <title>Genome sequencing of the multicellular alga Astrephomene provides insights into convergent evolution of germ-soma differentiation.</title>
        <authorList>
            <person name="Yamashita S."/>
            <person name="Yamamoto K."/>
            <person name="Matsuzaki R."/>
            <person name="Suzuki S."/>
            <person name="Yamaguchi H."/>
            <person name="Hirooka S."/>
            <person name="Minakuchi Y."/>
            <person name="Miyagishima S."/>
            <person name="Kawachi M."/>
            <person name="Toyoda A."/>
            <person name="Nozaki H."/>
        </authorList>
    </citation>
    <scope>NUCLEOTIDE SEQUENCE [LARGE SCALE GENOMIC DNA]</scope>
    <source>
        <strain evidence="18 19">NIES-4017</strain>
    </source>
</reference>
<comment type="caution">
    <text evidence="18">The sequence shown here is derived from an EMBL/GenBank/DDBJ whole genome shotgun (WGS) entry which is preliminary data.</text>
</comment>
<keyword evidence="19" id="KW-1185">Reference proteome</keyword>
<evidence type="ECO:0000256" key="4">
    <source>
        <dbReference type="ARBA" id="ARBA00007626"/>
    </source>
</evidence>
<evidence type="ECO:0000256" key="10">
    <source>
        <dbReference type="ARBA" id="ARBA00022801"/>
    </source>
</evidence>
<feature type="region of interest" description="Disordered" evidence="15">
    <location>
        <begin position="199"/>
        <end position="229"/>
    </location>
</feature>
<evidence type="ECO:0000256" key="2">
    <source>
        <dbReference type="ARBA" id="ARBA00001946"/>
    </source>
</evidence>
<evidence type="ECO:0000256" key="6">
    <source>
        <dbReference type="ARBA" id="ARBA00022694"/>
    </source>
</evidence>
<evidence type="ECO:0000313" key="18">
    <source>
        <dbReference type="EMBL" id="GFR43083.1"/>
    </source>
</evidence>
<dbReference type="Pfam" id="PF17177">
    <property type="entry name" value="PPR_long"/>
    <property type="match status" value="1"/>
</dbReference>
<evidence type="ECO:0000259" key="16">
    <source>
        <dbReference type="Pfam" id="PF16953"/>
    </source>
</evidence>
<keyword evidence="12" id="KW-0460">Magnesium</keyword>
<evidence type="ECO:0000256" key="12">
    <source>
        <dbReference type="ARBA" id="ARBA00022842"/>
    </source>
</evidence>
<accession>A0AAD3HJL3</accession>
<dbReference type="GO" id="GO:0005739">
    <property type="term" value="C:mitochondrion"/>
    <property type="evidence" value="ECO:0007669"/>
    <property type="project" value="UniProtKB-SubCell"/>
</dbReference>
<comment type="subcellular location">
    <subcellularLocation>
        <location evidence="3">Mitochondrion</location>
    </subcellularLocation>
</comment>
<evidence type="ECO:0000256" key="1">
    <source>
        <dbReference type="ARBA" id="ARBA00000928"/>
    </source>
</evidence>
<evidence type="ECO:0000256" key="7">
    <source>
        <dbReference type="ARBA" id="ARBA00022722"/>
    </source>
</evidence>
<dbReference type="Gene3D" id="1.25.40.10">
    <property type="entry name" value="Tetratricopeptide repeat domain"/>
    <property type="match status" value="1"/>
</dbReference>
<keyword evidence="8" id="KW-0479">Metal-binding</keyword>
<evidence type="ECO:0000256" key="11">
    <source>
        <dbReference type="ARBA" id="ARBA00022833"/>
    </source>
</evidence>
<comment type="cofactor">
    <cofactor evidence="2">
        <name>Mg(2+)</name>
        <dbReference type="ChEBI" id="CHEBI:18420"/>
    </cofactor>
</comment>
<keyword evidence="13" id="KW-0809">Transit peptide</keyword>
<dbReference type="PANTHER" id="PTHR13547">
    <property type="match status" value="1"/>
</dbReference>
<protein>
    <recommendedName>
        <fullName evidence="5">ribonuclease P</fullName>
        <ecNumber evidence="5">3.1.26.5</ecNumber>
    </recommendedName>
</protein>
<evidence type="ECO:0000256" key="5">
    <source>
        <dbReference type="ARBA" id="ARBA00012179"/>
    </source>
</evidence>
<feature type="domain" description="PRORP" evidence="16">
    <location>
        <begin position="439"/>
        <end position="600"/>
    </location>
</feature>
<keyword evidence="9" id="KW-0677">Repeat</keyword>
<feature type="domain" description="PROP1-like PPR" evidence="17">
    <location>
        <begin position="240"/>
        <end position="375"/>
    </location>
</feature>
<dbReference type="EMBL" id="BMAR01000004">
    <property type="protein sequence ID" value="GFR43083.1"/>
    <property type="molecule type" value="Genomic_DNA"/>
</dbReference>
<dbReference type="Gene3D" id="3.40.50.11980">
    <property type="match status" value="1"/>
</dbReference>
<sequence length="600" mass="64718">MLFCGRAAALARAPFWQPPAFRKLIACTRLRLLAYAPVAEPVPPPVGTLSIGSLADLYALDIDDDTAIMDSCNSSAQDAPAPKRQRTDDGPATNGHGRDGPAAKDRAQGGQRQHKWAKRGRDTRIGDLMMAVKHNDLQTAMSIFRSMLADGGKVQLSLVNSLLYLACGGEQWERYARGLPLLTGAAAAAAAAEGQAAAADGDANAEAEGKAEQTATAPNATTAADVTPPSREELVSALDELWSYAGSAGLQPDQGTYLGLARWEALKGDGQAALRWAEECGNNNKPVQLRLFHPAQVCYCLAADVAALERIDGLIAARGLDNTEYEFARLVEGITAAGSYSQMRAVLLRMQDDLNQLSPSTAAYITDFFERASAAQQAFLPADQGGCPGLAAANQPPAAAEAEAGAGEAAEARTEARAEASGRGAGERRWRVVRGVTVEAGGRCEEAGGKLRVIDLEDSEWDAFAKSIAELARKNMGNRGSDFDAYVEWFERNGPYDILVDAANVAFFGQNREGGGFSWEQIQDMYLLLSQRFPNKKILVMLHKKRLNDPEARKPDVQAFLERLRKRRSFYYTPPGANDDWFWLYACVKAKQAGLLVSND</sequence>
<feature type="compositionally biased region" description="Basic and acidic residues" evidence="15">
    <location>
        <begin position="96"/>
        <end position="107"/>
    </location>
</feature>
<proteinExistence type="inferred from homology"/>
<comment type="catalytic activity">
    <reaction evidence="1">
        <text>Endonucleolytic cleavage of RNA, removing 5'-extranucleotides from tRNA precursor.</text>
        <dbReference type="EC" id="3.1.26.5"/>
    </reaction>
</comment>
<keyword evidence="11" id="KW-0862">Zinc</keyword>
<gene>
    <name evidence="18" type="ORF">Agub_g4090</name>
</gene>
<evidence type="ECO:0000256" key="15">
    <source>
        <dbReference type="SAM" id="MobiDB-lite"/>
    </source>
</evidence>
<evidence type="ECO:0000256" key="14">
    <source>
        <dbReference type="ARBA" id="ARBA00023128"/>
    </source>
</evidence>
<feature type="region of interest" description="Disordered" evidence="15">
    <location>
        <begin position="395"/>
        <end position="424"/>
    </location>
</feature>
<keyword evidence="6" id="KW-0819">tRNA processing</keyword>
<evidence type="ECO:0000256" key="13">
    <source>
        <dbReference type="ARBA" id="ARBA00022946"/>
    </source>
</evidence>
<dbReference type="Proteomes" id="UP001054857">
    <property type="component" value="Unassembled WGS sequence"/>
</dbReference>
<dbReference type="EC" id="3.1.26.5" evidence="5"/>